<proteinExistence type="predicted"/>
<dbReference type="GO" id="GO:0016020">
    <property type="term" value="C:membrane"/>
    <property type="evidence" value="ECO:0007669"/>
    <property type="project" value="UniProtKB-SubCell"/>
</dbReference>
<evidence type="ECO:0000313" key="7">
    <source>
        <dbReference type="Proteomes" id="UP000263957"/>
    </source>
</evidence>
<keyword evidence="3" id="KW-1133">Transmembrane helix</keyword>
<evidence type="ECO:0000256" key="3">
    <source>
        <dbReference type="ARBA" id="ARBA00022989"/>
    </source>
</evidence>
<reference evidence="6 7" key="1">
    <citation type="journal article" date="2018" name="Nat. Biotechnol.">
        <title>A standardized bacterial taxonomy based on genome phylogeny substantially revises the tree of life.</title>
        <authorList>
            <person name="Parks D.H."/>
            <person name="Chuvochina M."/>
            <person name="Waite D.W."/>
            <person name="Rinke C."/>
            <person name="Skarshewski A."/>
            <person name="Chaumeil P.A."/>
            <person name="Hugenholtz P."/>
        </authorList>
    </citation>
    <scope>NUCLEOTIDE SEQUENCE [LARGE SCALE GENOMIC DNA]</scope>
    <source>
        <strain evidence="6">UBA10378</strain>
    </source>
</reference>
<dbReference type="GO" id="GO:0055085">
    <property type="term" value="P:transmembrane transport"/>
    <property type="evidence" value="ECO:0007669"/>
    <property type="project" value="InterPro"/>
</dbReference>
<dbReference type="SUPFAM" id="SSF74653">
    <property type="entry name" value="TolA/TonB C-terminal domain"/>
    <property type="match status" value="1"/>
</dbReference>
<dbReference type="Gene3D" id="3.30.1150.10">
    <property type="match status" value="1"/>
</dbReference>
<dbReference type="AlphaFoldDB" id="A0A356W6Z2"/>
<dbReference type="EMBL" id="DOGS01000227">
    <property type="protein sequence ID" value="HBQ49451.1"/>
    <property type="molecule type" value="Genomic_DNA"/>
</dbReference>
<dbReference type="NCBIfam" id="TIGR01352">
    <property type="entry name" value="tonB_Cterm"/>
    <property type="match status" value="1"/>
</dbReference>
<evidence type="ECO:0000313" key="6">
    <source>
        <dbReference type="EMBL" id="HBQ49451.1"/>
    </source>
</evidence>
<evidence type="ECO:0000256" key="2">
    <source>
        <dbReference type="ARBA" id="ARBA00022692"/>
    </source>
</evidence>
<organism evidence="6 7">
    <name type="scientific">Hyphomonas atlantica</name>
    <dbReference type="NCBI Taxonomy" id="1280948"/>
    <lineage>
        <taxon>Bacteria</taxon>
        <taxon>Pseudomonadati</taxon>
        <taxon>Pseudomonadota</taxon>
        <taxon>Alphaproteobacteria</taxon>
        <taxon>Hyphomonadales</taxon>
        <taxon>Hyphomonadaceae</taxon>
        <taxon>Hyphomonas</taxon>
    </lineage>
</organism>
<name>A0A356W6Z2_9PROT</name>
<comment type="caution">
    <text evidence="6">The sequence shown here is derived from an EMBL/GenBank/DDBJ whole genome shotgun (WGS) entry which is preliminary data.</text>
</comment>
<dbReference type="Pfam" id="PF03544">
    <property type="entry name" value="TonB_C"/>
    <property type="match status" value="1"/>
</dbReference>
<comment type="subcellular location">
    <subcellularLocation>
        <location evidence="1">Membrane</location>
        <topology evidence="1">Single-pass membrane protein</topology>
    </subcellularLocation>
</comment>
<dbReference type="Proteomes" id="UP000263957">
    <property type="component" value="Unassembled WGS sequence"/>
</dbReference>
<evidence type="ECO:0000259" key="5">
    <source>
        <dbReference type="PROSITE" id="PS52015"/>
    </source>
</evidence>
<keyword evidence="4" id="KW-0472">Membrane</keyword>
<gene>
    <name evidence="6" type="ORF">DD728_11330</name>
</gene>
<dbReference type="InterPro" id="IPR006260">
    <property type="entry name" value="TonB/TolA_C"/>
</dbReference>
<dbReference type="InterPro" id="IPR037682">
    <property type="entry name" value="TonB_C"/>
</dbReference>
<accession>A0A356W6Z2</accession>
<evidence type="ECO:0000256" key="4">
    <source>
        <dbReference type="ARBA" id="ARBA00023136"/>
    </source>
</evidence>
<evidence type="ECO:0000256" key="1">
    <source>
        <dbReference type="ARBA" id="ARBA00004167"/>
    </source>
</evidence>
<sequence length="230" mass="24804">MSYTLAGAVDTAAPTLSIGRRSILSSGWRRSLAALAPAAMITAGLFYIMDGLISVEDVTLDPSPQRILESIVYSHHDPHTAIFVRPRPEMIDVQTPPPPPQRSPIDTDVGLPPITHVGGVPSRTPIANVSTLMTDASPIIDRVATPVRQPLPVYPSAMASRGQEGECLVRFSLTARGAPFNVVADCSHRGFESEARRSVEKAEFLPGILKGQPAESHGFSYPLQFRLSEE</sequence>
<protein>
    <recommendedName>
        <fullName evidence="5">TonB C-terminal domain-containing protein</fullName>
    </recommendedName>
</protein>
<dbReference type="PROSITE" id="PS52015">
    <property type="entry name" value="TONB_CTD"/>
    <property type="match status" value="1"/>
</dbReference>
<keyword evidence="2" id="KW-0812">Transmembrane</keyword>
<feature type="domain" description="TonB C-terminal" evidence="5">
    <location>
        <begin position="139"/>
        <end position="230"/>
    </location>
</feature>